<organism evidence="1 2">
    <name type="scientific">Tegillarca granosa</name>
    <name type="common">Malaysian cockle</name>
    <name type="synonym">Anadara granosa</name>
    <dbReference type="NCBI Taxonomy" id="220873"/>
    <lineage>
        <taxon>Eukaryota</taxon>
        <taxon>Metazoa</taxon>
        <taxon>Spiralia</taxon>
        <taxon>Lophotrochozoa</taxon>
        <taxon>Mollusca</taxon>
        <taxon>Bivalvia</taxon>
        <taxon>Autobranchia</taxon>
        <taxon>Pteriomorphia</taxon>
        <taxon>Arcoida</taxon>
        <taxon>Arcoidea</taxon>
        <taxon>Arcidae</taxon>
        <taxon>Tegillarca</taxon>
    </lineage>
</organism>
<keyword evidence="2" id="KW-1185">Reference proteome</keyword>
<proteinExistence type="predicted"/>
<comment type="caution">
    <text evidence="1">The sequence shown here is derived from an EMBL/GenBank/DDBJ whole genome shotgun (WGS) entry which is preliminary data.</text>
</comment>
<accession>A0ABQ9EJS8</accession>
<reference evidence="1 2" key="1">
    <citation type="submission" date="2022-12" db="EMBL/GenBank/DDBJ databases">
        <title>Chromosome-level genome of Tegillarca granosa.</title>
        <authorList>
            <person name="Kim J."/>
        </authorList>
    </citation>
    <scope>NUCLEOTIDE SEQUENCE [LARGE SCALE GENOMIC DNA]</scope>
    <source>
        <strain evidence="1">Teg-2019</strain>
        <tissue evidence="1">Adductor muscle</tissue>
    </source>
</reference>
<dbReference type="Proteomes" id="UP001217089">
    <property type="component" value="Unassembled WGS sequence"/>
</dbReference>
<evidence type="ECO:0000313" key="2">
    <source>
        <dbReference type="Proteomes" id="UP001217089"/>
    </source>
</evidence>
<protein>
    <submittedName>
        <fullName evidence="1">Uncharacterized protein</fullName>
    </submittedName>
</protein>
<dbReference type="EMBL" id="JARBDR010000908">
    <property type="protein sequence ID" value="KAJ8303775.1"/>
    <property type="molecule type" value="Genomic_DNA"/>
</dbReference>
<name>A0ABQ9EJS8_TEGGR</name>
<gene>
    <name evidence="1" type="ORF">KUTeg_018698</name>
</gene>
<sequence length="167" mass="18994">MISYQTRQDIVSLILCFKELCRYKLKSMHAFIIPSRVNSDVIENTFCQQRTLLNGANTYPTYLGYCTSLNAVILGQVSVSRKSNTGCREGAQLFQKQTQSSKILFKIRIDMRIINIKLVYVDEYLEYFVIYIYVDISLQKSASCKNYQLYATSGTETAESAGGEAEV</sequence>
<evidence type="ECO:0000313" key="1">
    <source>
        <dbReference type="EMBL" id="KAJ8303775.1"/>
    </source>
</evidence>